<feature type="non-terminal residue" evidence="1">
    <location>
        <position position="1"/>
    </location>
</feature>
<sequence length="297" mass="34631">EIEDELGADKLPFDSRFNPNWDNKNLPLLSKLSATLLTTKQNTPDKTESISKCNPNSQQKLRTIGQYSAKTSDSYWIKGLPIMLKGNARIHYYQSLFPHIDETTSFKTVQDMTLDSSILKSPEKSISENFEIMLTKLRDLQLGLAPRFRDEDFLYTKLLQACKRNSVCELACFKPAPTFEGLIIDLRASTALKSESKDVENKEPQIYYTDRRYKSRPTRNYQTPYDKNNSEKSRKCFICKKSNCWSSKHTDEEREKHRNKWQKKFQVKVNHRYNQYLVEGLDEIPEQEDSSDAKIEA</sequence>
<dbReference type="EMBL" id="MCBS01009625">
    <property type="protein sequence ID" value="RKF84379.1"/>
    <property type="molecule type" value="Genomic_DNA"/>
</dbReference>
<evidence type="ECO:0000313" key="1">
    <source>
        <dbReference type="EMBL" id="RKF84379.1"/>
    </source>
</evidence>
<proteinExistence type="predicted"/>
<evidence type="ECO:0000313" key="2">
    <source>
        <dbReference type="Proteomes" id="UP000285326"/>
    </source>
</evidence>
<dbReference type="AlphaFoldDB" id="A0A420JC55"/>
<feature type="non-terminal residue" evidence="1">
    <location>
        <position position="297"/>
    </location>
</feature>
<name>A0A420JC55_9PEZI</name>
<protein>
    <submittedName>
        <fullName evidence="1">Uncharacterized protein</fullName>
    </submittedName>
</protein>
<comment type="caution">
    <text evidence="1">The sequence shown here is derived from an EMBL/GenBank/DDBJ whole genome shotgun (WGS) entry which is preliminary data.</text>
</comment>
<gene>
    <name evidence="1" type="ORF">GcM1_096004</name>
</gene>
<accession>A0A420JC55</accession>
<reference evidence="1 2" key="1">
    <citation type="journal article" date="2018" name="BMC Genomics">
        <title>Comparative genome analyses reveal sequence features reflecting distinct modes of host-adaptation between dicot and monocot powdery mildew.</title>
        <authorList>
            <person name="Wu Y."/>
            <person name="Ma X."/>
            <person name="Pan Z."/>
            <person name="Kale S.D."/>
            <person name="Song Y."/>
            <person name="King H."/>
            <person name="Zhang Q."/>
            <person name="Presley C."/>
            <person name="Deng X."/>
            <person name="Wei C.I."/>
            <person name="Xiao S."/>
        </authorList>
    </citation>
    <scope>NUCLEOTIDE SEQUENCE [LARGE SCALE GENOMIC DNA]</scope>
    <source>
        <strain evidence="1">UMSG1</strain>
    </source>
</reference>
<organism evidence="1 2">
    <name type="scientific">Golovinomyces cichoracearum</name>
    <dbReference type="NCBI Taxonomy" id="62708"/>
    <lineage>
        <taxon>Eukaryota</taxon>
        <taxon>Fungi</taxon>
        <taxon>Dikarya</taxon>
        <taxon>Ascomycota</taxon>
        <taxon>Pezizomycotina</taxon>
        <taxon>Leotiomycetes</taxon>
        <taxon>Erysiphales</taxon>
        <taxon>Erysiphaceae</taxon>
        <taxon>Golovinomyces</taxon>
    </lineage>
</organism>
<dbReference type="Proteomes" id="UP000285326">
    <property type="component" value="Unassembled WGS sequence"/>
</dbReference>